<name>A0ACB7EI68_NIBAL</name>
<accession>A0ACB7EI68</accession>
<keyword evidence="2" id="KW-1185">Reference proteome</keyword>
<evidence type="ECO:0000313" key="1">
    <source>
        <dbReference type="EMBL" id="KAG8001897.1"/>
    </source>
</evidence>
<reference evidence="1" key="1">
    <citation type="submission" date="2020-04" db="EMBL/GenBank/DDBJ databases">
        <title>A chromosome-scale assembly and high-density genetic map of the yellow drum (Nibea albiflora) genome.</title>
        <authorList>
            <person name="Xu D."/>
            <person name="Zhang W."/>
            <person name="Chen R."/>
            <person name="Tan P."/>
            <person name="Wang L."/>
            <person name="Song H."/>
            <person name="Tian L."/>
            <person name="Zhu Q."/>
            <person name="Wang B."/>
        </authorList>
    </citation>
    <scope>NUCLEOTIDE SEQUENCE</scope>
    <source>
        <strain evidence="1">ZJHYS-2018</strain>
    </source>
</reference>
<sequence>FFQKDSPSKPSVAELAGRFKGHILPMPTSNDEFHRRPPCSLKLQNQKDDDEESDKTTVSPKPFKVKVKNSPIIEKLQANLALSPTALLPSPKSPEAKIPSAPLSPTTPCSPASPNLRPSHLSSEDEDPVSFSDPPESTTLPSINKTRARLSFKRRPPTRQHRRSAGEESGAFGSAMSPCELYKPNENGDKDPDFNSPAEEAGNGLPAGPKEAEKKDEDCEKTEDEVAKSDPDEKRSDPEEDREAKQARSLETLEEKPSEPSPAKPIEGDITAGEGQAEAAMEEGENGA</sequence>
<gene>
    <name evidence="1" type="primary">RCSD1.2</name>
    <name evidence="1" type="ORF">GBF38_012153</name>
</gene>
<dbReference type="Proteomes" id="UP000805704">
    <property type="component" value="Chromosome 6"/>
</dbReference>
<protein>
    <submittedName>
        <fullName evidence="1">CapZ-interacting protein</fullName>
    </submittedName>
</protein>
<comment type="caution">
    <text evidence="1">The sequence shown here is derived from an EMBL/GenBank/DDBJ whole genome shotgun (WGS) entry which is preliminary data.</text>
</comment>
<feature type="non-terminal residue" evidence="1">
    <location>
        <position position="1"/>
    </location>
</feature>
<proteinExistence type="predicted"/>
<dbReference type="EMBL" id="CM024794">
    <property type="protein sequence ID" value="KAG8001897.1"/>
    <property type="molecule type" value="Genomic_DNA"/>
</dbReference>
<evidence type="ECO:0000313" key="2">
    <source>
        <dbReference type="Proteomes" id="UP000805704"/>
    </source>
</evidence>
<organism evidence="1 2">
    <name type="scientific">Nibea albiflora</name>
    <name type="common">Yellow drum</name>
    <name type="synonym">Corvina albiflora</name>
    <dbReference type="NCBI Taxonomy" id="240163"/>
    <lineage>
        <taxon>Eukaryota</taxon>
        <taxon>Metazoa</taxon>
        <taxon>Chordata</taxon>
        <taxon>Craniata</taxon>
        <taxon>Vertebrata</taxon>
        <taxon>Euteleostomi</taxon>
        <taxon>Actinopterygii</taxon>
        <taxon>Neopterygii</taxon>
        <taxon>Teleostei</taxon>
        <taxon>Neoteleostei</taxon>
        <taxon>Acanthomorphata</taxon>
        <taxon>Eupercaria</taxon>
        <taxon>Sciaenidae</taxon>
        <taxon>Nibea</taxon>
    </lineage>
</organism>